<geneLocation type="plasmid" evidence="1 2">
    <name>unnamed2</name>
</geneLocation>
<protein>
    <submittedName>
        <fullName evidence="1">Uncharacterized protein</fullName>
    </submittedName>
</protein>
<evidence type="ECO:0000313" key="2">
    <source>
        <dbReference type="Proteomes" id="UP000249605"/>
    </source>
</evidence>
<dbReference type="KEGG" id="azm:DM194_20945"/>
<name>A0A2U9SCM6_9PROT</name>
<accession>A0A2U9SCM6</accession>
<organism evidence="1 2">
    <name type="scientific">Azospirillum ramasamyi</name>
    <dbReference type="NCBI Taxonomy" id="682998"/>
    <lineage>
        <taxon>Bacteria</taxon>
        <taxon>Pseudomonadati</taxon>
        <taxon>Pseudomonadota</taxon>
        <taxon>Alphaproteobacteria</taxon>
        <taxon>Rhodospirillales</taxon>
        <taxon>Azospirillaceae</taxon>
        <taxon>Azospirillum</taxon>
    </lineage>
</organism>
<gene>
    <name evidence="1" type="ORF">DM194_20945</name>
</gene>
<proteinExistence type="predicted"/>
<dbReference type="EMBL" id="CP029832">
    <property type="protein sequence ID" value="AWU96761.1"/>
    <property type="molecule type" value="Genomic_DNA"/>
</dbReference>
<reference evidence="1 2" key="1">
    <citation type="submission" date="2018-06" db="EMBL/GenBank/DDBJ databases">
        <title>Complete genome sequencing of Azospirillum sp. M2T2B2.</title>
        <authorList>
            <person name="Heo J."/>
            <person name="Kim S.-J."/>
            <person name="Kwon S.-W."/>
            <person name="Anandham R."/>
        </authorList>
    </citation>
    <scope>NUCLEOTIDE SEQUENCE [LARGE SCALE GENOMIC DNA]</scope>
    <source>
        <strain evidence="1 2">M2T2B2</strain>
        <plasmid evidence="1 2">unnamed2</plasmid>
    </source>
</reference>
<keyword evidence="1" id="KW-0614">Plasmid</keyword>
<keyword evidence="2" id="KW-1185">Reference proteome</keyword>
<sequence length="395" mass="40620">MTEKAAAATDEPQTEGDIMSKRIFPHLLGAAAVAALVCGLASGVRAEAVVVASSAPGFVQGQLVADGQAVRLPDGANATLLFANGRLLRLRGPYDGIPGEMADSAASARAGPVDDRFMQSDLGAARALGNPLEAALDRALAIDPSVPGVGCVRAGTPPTLRRPAEPGLDGMLLQDMAGGKRAAVKWTGPAPAPWPPDLPLTDGAEIAALRPDGTPIGTLHVRLVDATAGAALAVGMASAGCAGQIGAAMAALRDATEPLALFLTADPASGATYRPGEDIRLLVRTDRDAHLYCYLRNAWAQLIPIFPAGAAMSAHVAGNAPVGLSGDRMPLRAGDRPADLEVRCIASSRNLDGEMPGRTDAFRPLAEEAVVQIDRAVSRLRETEVASAQLVLKVR</sequence>
<dbReference type="OrthoDB" id="7298463at2"/>
<evidence type="ECO:0000313" key="1">
    <source>
        <dbReference type="EMBL" id="AWU96761.1"/>
    </source>
</evidence>
<dbReference type="Proteomes" id="UP000249605">
    <property type="component" value="Plasmid unnamed2"/>
</dbReference>
<dbReference type="AlphaFoldDB" id="A0A2U9SCM6"/>